<dbReference type="EMBL" id="JADPVI010000001">
    <property type="protein sequence ID" value="MBF8456369.1"/>
    <property type="molecule type" value="Genomic_DNA"/>
</dbReference>
<reference evidence="1 2" key="1">
    <citation type="submission" date="2020-11" db="EMBL/GenBank/DDBJ databases">
        <title>Kaistella gelatinilytica sp. nov., a flavobacterium isolated from Antarctic Soil.</title>
        <authorList>
            <person name="Li J."/>
        </authorList>
    </citation>
    <scope>NUCLEOTIDE SEQUENCE [LARGE SCALE GENOMIC DNA]</scope>
    <source>
        <strain evidence="1 2">G5-32</strain>
    </source>
</reference>
<dbReference type="RefSeq" id="WP_196078895.1">
    <property type="nucleotide sequence ID" value="NZ_JADPVI010000001.1"/>
</dbReference>
<evidence type="ECO:0008006" key="3">
    <source>
        <dbReference type="Google" id="ProtNLM"/>
    </source>
</evidence>
<evidence type="ECO:0000313" key="1">
    <source>
        <dbReference type="EMBL" id="MBF8456369.1"/>
    </source>
</evidence>
<evidence type="ECO:0000313" key="2">
    <source>
        <dbReference type="Proteomes" id="UP000660070"/>
    </source>
</evidence>
<organism evidence="1 2">
    <name type="scientific">Kaistella gelatinilytica</name>
    <dbReference type="NCBI Taxonomy" id="2787636"/>
    <lineage>
        <taxon>Bacteria</taxon>
        <taxon>Pseudomonadati</taxon>
        <taxon>Bacteroidota</taxon>
        <taxon>Flavobacteriia</taxon>
        <taxon>Flavobacteriales</taxon>
        <taxon>Weeksellaceae</taxon>
        <taxon>Chryseobacterium group</taxon>
        <taxon>Kaistella</taxon>
    </lineage>
</organism>
<gene>
    <name evidence="1" type="ORF">IV494_04165</name>
</gene>
<protein>
    <recommendedName>
        <fullName evidence="3">DKNYY family protein</fullName>
    </recommendedName>
</protein>
<sequence length="215" mass="25368">MLIIRKILIFINLLFTILCLSQSMIGKTYDQVIDKFYKENLKPMHSVIIGNNEIKSLLLERNDYRISYVFDENEICVRNIFIYKNEQSLKNDVKYFNENYEVVSKNKWISPKHTLCVELYELGGSQNIKIEDCNVSNGFEHSHKTTNYSTNYMVKTDRAYFFTTPNLHDRKKAYLVYGEGINAISESKYFIYTEFLNSKRIKTSGWILKDALIKN</sequence>
<name>A0ABS0F9I3_9FLAO</name>
<comment type="caution">
    <text evidence="1">The sequence shown here is derived from an EMBL/GenBank/DDBJ whole genome shotgun (WGS) entry which is preliminary data.</text>
</comment>
<proteinExistence type="predicted"/>
<dbReference type="Proteomes" id="UP000660070">
    <property type="component" value="Unassembled WGS sequence"/>
</dbReference>
<accession>A0ABS0F9I3</accession>
<keyword evidence="2" id="KW-1185">Reference proteome</keyword>